<keyword evidence="3" id="KW-0804">Transcription</keyword>
<dbReference type="InterPro" id="IPR001647">
    <property type="entry name" value="HTH_TetR"/>
</dbReference>
<feature type="region of interest" description="Disordered" evidence="5">
    <location>
        <begin position="1"/>
        <end position="25"/>
    </location>
</feature>
<dbReference type="Proteomes" id="UP001479933">
    <property type="component" value="Chromosome"/>
</dbReference>
<evidence type="ECO:0000256" key="5">
    <source>
        <dbReference type="SAM" id="MobiDB-lite"/>
    </source>
</evidence>
<proteinExistence type="predicted"/>
<keyword evidence="2 4" id="KW-0238">DNA-binding</keyword>
<evidence type="ECO:0000256" key="1">
    <source>
        <dbReference type="ARBA" id="ARBA00023015"/>
    </source>
</evidence>
<dbReference type="SUPFAM" id="SSF46689">
    <property type="entry name" value="Homeodomain-like"/>
    <property type="match status" value="1"/>
</dbReference>
<keyword evidence="8" id="KW-1185">Reference proteome</keyword>
<dbReference type="PANTHER" id="PTHR30055">
    <property type="entry name" value="HTH-TYPE TRANSCRIPTIONAL REGULATOR RUTR"/>
    <property type="match status" value="1"/>
</dbReference>
<evidence type="ECO:0000256" key="3">
    <source>
        <dbReference type="ARBA" id="ARBA00023163"/>
    </source>
</evidence>
<accession>A0ABZ2U4I7</accession>
<dbReference type="EMBL" id="CP136137">
    <property type="protein sequence ID" value="WYY08658.1"/>
    <property type="molecule type" value="Genomic_DNA"/>
</dbReference>
<dbReference type="InterPro" id="IPR009057">
    <property type="entry name" value="Homeodomain-like_sf"/>
</dbReference>
<gene>
    <name evidence="7" type="ORF">RVF87_06245</name>
</gene>
<dbReference type="PROSITE" id="PS50977">
    <property type="entry name" value="HTH_TETR_2"/>
    <property type="match status" value="1"/>
</dbReference>
<dbReference type="RefSeq" id="WP_066170647.1">
    <property type="nucleotide sequence ID" value="NZ_CP136137.1"/>
</dbReference>
<dbReference type="Gene3D" id="1.10.357.10">
    <property type="entry name" value="Tetracycline Repressor, domain 2"/>
    <property type="match status" value="1"/>
</dbReference>
<sequence length="216" mass="23442">MAHAVEASTPATASRGRARHLGPERRRPQILDTALEIAAESGISAVTIVAVAERMHVTRPVIYAGFPGRTAVLEALIAREEKYFAEALGAILHDRQVEAPEQVFVDGFRSLLRAVQARPQAWLLLYGSPDSDVMDLFGRGRAVVAARCAQLLAPTLRSWGTVDVDAKLPVLVEQWVSAGEGAVRTLLSQRADDPVWTVEDLGAFVGQSVYRALRHA</sequence>
<evidence type="ECO:0000259" key="6">
    <source>
        <dbReference type="PROSITE" id="PS50977"/>
    </source>
</evidence>
<dbReference type="InterPro" id="IPR050109">
    <property type="entry name" value="HTH-type_TetR-like_transc_reg"/>
</dbReference>
<feature type="domain" description="HTH tetR-type" evidence="6">
    <location>
        <begin position="24"/>
        <end position="84"/>
    </location>
</feature>
<dbReference type="PANTHER" id="PTHR30055:SF234">
    <property type="entry name" value="HTH-TYPE TRANSCRIPTIONAL REGULATOR BETI"/>
    <property type="match status" value="1"/>
</dbReference>
<evidence type="ECO:0000256" key="4">
    <source>
        <dbReference type="PROSITE-ProRule" id="PRU00335"/>
    </source>
</evidence>
<organism evidence="7 8">
    <name type="scientific">Gordonia hydrophobica</name>
    <dbReference type="NCBI Taxonomy" id="40516"/>
    <lineage>
        <taxon>Bacteria</taxon>
        <taxon>Bacillati</taxon>
        <taxon>Actinomycetota</taxon>
        <taxon>Actinomycetes</taxon>
        <taxon>Mycobacteriales</taxon>
        <taxon>Gordoniaceae</taxon>
        <taxon>Gordonia</taxon>
    </lineage>
</organism>
<dbReference type="Pfam" id="PF00440">
    <property type="entry name" value="TetR_N"/>
    <property type="match status" value="1"/>
</dbReference>
<evidence type="ECO:0000313" key="8">
    <source>
        <dbReference type="Proteomes" id="UP001479933"/>
    </source>
</evidence>
<feature type="DNA-binding region" description="H-T-H motif" evidence="4">
    <location>
        <begin position="47"/>
        <end position="66"/>
    </location>
</feature>
<reference evidence="7 8" key="1">
    <citation type="journal article" date="2023" name="Virus Evol.">
        <title>Computational host range prediction-The good, the bad, and the ugly.</title>
        <authorList>
            <person name="Howell A.A."/>
            <person name="Versoza C.J."/>
            <person name="Pfeifer S.P."/>
        </authorList>
    </citation>
    <scope>NUCLEOTIDE SEQUENCE [LARGE SCALE GENOMIC DNA]</scope>
    <source>
        <strain evidence="7 8">1610/1b</strain>
    </source>
</reference>
<keyword evidence="1" id="KW-0805">Transcription regulation</keyword>
<evidence type="ECO:0000256" key="2">
    <source>
        <dbReference type="ARBA" id="ARBA00023125"/>
    </source>
</evidence>
<evidence type="ECO:0000313" key="7">
    <source>
        <dbReference type="EMBL" id="WYY08658.1"/>
    </source>
</evidence>
<protein>
    <submittedName>
        <fullName evidence="7">TetR/AcrR family transcriptional regulator</fullName>
    </submittedName>
</protein>
<name>A0ABZ2U4I7_9ACTN</name>